<accession>A0ABR0CPN9</accession>
<keyword evidence="2" id="KW-1185">Reference proteome</keyword>
<evidence type="ECO:0000313" key="2">
    <source>
        <dbReference type="Proteomes" id="UP001291926"/>
    </source>
</evidence>
<evidence type="ECO:0008006" key="3">
    <source>
        <dbReference type="Google" id="ProtNLM"/>
    </source>
</evidence>
<name>A0ABR0CPN9_9LAMI</name>
<protein>
    <recommendedName>
        <fullName evidence="3">Mobile element protein</fullName>
    </recommendedName>
</protein>
<comment type="caution">
    <text evidence="1">The sequence shown here is derived from an EMBL/GenBank/DDBJ whole genome shotgun (WGS) entry which is preliminary data.</text>
</comment>
<evidence type="ECO:0000313" key="1">
    <source>
        <dbReference type="EMBL" id="KAK4479004.1"/>
    </source>
</evidence>
<dbReference type="EMBL" id="JAYDYQ010002687">
    <property type="protein sequence ID" value="KAK4479004.1"/>
    <property type="molecule type" value="Genomic_DNA"/>
</dbReference>
<gene>
    <name evidence="1" type="ORF">RD792_014513</name>
</gene>
<proteinExistence type="predicted"/>
<dbReference type="Proteomes" id="UP001291926">
    <property type="component" value="Unassembled WGS sequence"/>
</dbReference>
<organism evidence="1 2">
    <name type="scientific">Penstemon davidsonii</name>
    <dbReference type="NCBI Taxonomy" id="160366"/>
    <lineage>
        <taxon>Eukaryota</taxon>
        <taxon>Viridiplantae</taxon>
        <taxon>Streptophyta</taxon>
        <taxon>Embryophyta</taxon>
        <taxon>Tracheophyta</taxon>
        <taxon>Spermatophyta</taxon>
        <taxon>Magnoliopsida</taxon>
        <taxon>eudicotyledons</taxon>
        <taxon>Gunneridae</taxon>
        <taxon>Pentapetalae</taxon>
        <taxon>asterids</taxon>
        <taxon>lamiids</taxon>
        <taxon>Lamiales</taxon>
        <taxon>Plantaginaceae</taxon>
        <taxon>Cheloneae</taxon>
        <taxon>Penstemon</taxon>
    </lineage>
</organism>
<sequence>MESNVGDFVSPEGWLERHVTIGLNTLYYSDLIIEDQSRAHLVELDGQALE</sequence>
<reference evidence="1 2" key="1">
    <citation type="journal article" date="2023" name="bioRxiv">
        <title>Genome report: Whole genome sequence and annotation of Penstemon davidsonii.</title>
        <authorList>
            <person name="Ostevik K.L."/>
            <person name="Alabady M."/>
            <person name="Zhang M."/>
            <person name="Rausher M.D."/>
        </authorList>
    </citation>
    <scope>NUCLEOTIDE SEQUENCE [LARGE SCALE GENOMIC DNA]</scope>
    <source>
        <strain evidence="1">DNT005</strain>
        <tissue evidence="1">Whole leaf</tissue>
    </source>
</reference>